<proteinExistence type="predicted"/>
<dbReference type="VEuPathDB" id="FungiDB:MPH_00280"/>
<gene>
    <name evidence="1" type="ORF">MPH_00280</name>
</gene>
<dbReference type="AlphaFoldDB" id="K2S628"/>
<comment type="caution">
    <text evidence="1">The sequence shown here is derived from an EMBL/GenBank/DDBJ whole genome shotgun (WGS) entry which is preliminary data.</text>
</comment>
<reference evidence="1 2" key="1">
    <citation type="journal article" date="2012" name="BMC Genomics">
        <title>Tools to kill: Genome of one of the most destructive plant pathogenic fungi Macrophomina phaseolina.</title>
        <authorList>
            <person name="Islam M.S."/>
            <person name="Haque M.S."/>
            <person name="Islam M.M."/>
            <person name="Emdad E.M."/>
            <person name="Halim A."/>
            <person name="Hossen Q.M.M."/>
            <person name="Hossain M.Z."/>
            <person name="Ahmed B."/>
            <person name="Rahim S."/>
            <person name="Rahman M.S."/>
            <person name="Alam M.M."/>
            <person name="Hou S."/>
            <person name="Wan X."/>
            <person name="Saito J.A."/>
            <person name="Alam M."/>
        </authorList>
    </citation>
    <scope>NUCLEOTIDE SEQUENCE [LARGE SCALE GENOMIC DNA]</scope>
    <source>
        <strain evidence="1 2">MS6</strain>
    </source>
</reference>
<dbReference type="HOGENOM" id="CLU_1299925_0_0_1"/>
<sequence length="212" mass="23470">MKKGLAPLAYHKVRTLCFPVSYFLEAKTNTTISGLFQGTSARASNRRCKASSTTSIKPAVHSSTTLRARTATPCNPTRNPRHFTVGTCRRLTSHLPEPPRPIRNSNTPLLQDRRLLAPKHPKVRSRAASSTMSPLLPRRRTIPEAPTRSVFRHCSNGMCQVVISTPIGLFSGKRRELDRSLDEPCQRRLAGTHCTHATVTSIPSLDQSSYTS</sequence>
<dbReference type="EMBL" id="AHHD01000011">
    <property type="protein sequence ID" value="EKG22383.1"/>
    <property type="molecule type" value="Genomic_DNA"/>
</dbReference>
<evidence type="ECO:0000313" key="1">
    <source>
        <dbReference type="EMBL" id="EKG22383.1"/>
    </source>
</evidence>
<accession>K2S628</accession>
<organism evidence="1 2">
    <name type="scientific">Macrophomina phaseolina (strain MS6)</name>
    <name type="common">Charcoal rot fungus</name>
    <dbReference type="NCBI Taxonomy" id="1126212"/>
    <lineage>
        <taxon>Eukaryota</taxon>
        <taxon>Fungi</taxon>
        <taxon>Dikarya</taxon>
        <taxon>Ascomycota</taxon>
        <taxon>Pezizomycotina</taxon>
        <taxon>Dothideomycetes</taxon>
        <taxon>Dothideomycetes incertae sedis</taxon>
        <taxon>Botryosphaeriales</taxon>
        <taxon>Botryosphaeriaceae</taxon>
        <taxon>Macrophomina</taxon>
    </lineage>
</organism>
<name>K2S628_MACPH</name>
<dbReference type="Proteomes" id="UP000007129">
    <property type="component" value="Unassembled WGS sequence"/>
</dbReference>
<evidence type="ECO:0000313" key="2">
    <source>
        <dbReference type="Proteomes" id="UP000007129"/>
    </source>
</evidence>
<protein>
    <submittedName>
        <fullName evidence="1">Uncharacterized protein</fullName>
    </submittedName>
</protein>
<dbReference type="InParanoid" id="K2S628"/>